<dbReference type="InterPro" id="IPR011990">
    <property type="entry name" value="TPR-like_helical_dom_sf"/>
</dbReference>
<feature type="repeat" description="TPR" evidence="3">
    <location>
        <begin position="66"/>
        <end position="99"/>
    </location>
</feature>
<dbReference type="Pfam" id="PF13431">
    <property type="entry name" value="TPR_17"/>
    <property type="match status" value="1"/>
</dbReference>
<dbReference type="Pfam" id="PF13432">
    <property type="entry name" value="TPR_16"/>
    <property type="match status" value="1"/>
</dbReference>
<dbReference type="PROSITE" id="PS50293">
    <property type="entry name" value="TPR_REGION"/>
    <property type="match status" value="2"/>
</dbReference>
<dbReference type="Pfam" id="PF13174">
    <property type="entry name" value="TPR_6"/>
    <property type="match status" value="1"/>
</dbReference>
<evidence type="ECO:0000313" key="4">
    <source>
        <dbReference type="EMBL" id="PZO16327.1"/>
    </source>
</evidence>
<proteinExistence type="predicted"/>
<evidence type="ECO:0000256" key="3">
    <source>
        <dbReference type="PROSITE-ProRule" id="PRU00339"/>
    </source>
</evidence>
<dbReference type="Pfam" id="PF00515">
    <property type="entry name" value="TPR_1"/>
    <property type="match status" value="1"/>
</dbReference>
<keyword evidence="2 3" id="KW-0802">TPR repeat</keyword>
<dbReference type="EMBL" id="QBMC01000082">
    <property type="protein sequence ID" value="PZO16327.1"/>
    <property type="molecule type" value="Genomic_DNA"/>
</dbReference>
<name>A0A2W4UAJ6_9CYAN</name>
<gene>
    <name evidence="4" type="ORF">DCF25_12655</name>
</gene>
<dbReference type="SUPFAM" id="SSF48452">
    <property type="entry name" value="TPR-like"/>
    <property type="match status" value="1"/>
</dbReference>
<feature type="repeat" description="TPR" evidence="3">
    <location>
        <begin position="32"/>
        <end position="65"/>
    </location>
</feature>
<feature type="repeat" description="TPR" evidence="3">
    <location>
        <begin position="138"/>
        <end position="171"/>
    </location>
</feature>
<reference evidence="4 5" key="2">
    <citation type="submission" date="2018-06" db="EMBL/GenBank/DDBJ databases">
        <title>Metagenomic assembly of (sub)arctic Cyanobacteria and their associated microbiome from non-axenic cultures.</title>
        <authorList>
            <person name="Baurain D."/>
        </authorList>
    </citation>
    <scope>NUCLEOTIDE SEQUENCE [LARGE SCALE GENOMIC DNA]</scope>
    <source>
        <strain evidence="4">ULC129bin1</strain>
    </source>
</reference>
<feature type="repeat" description="TPR" evidence="3">
    <location>
        <begin position="206"/>
        <end position="239"/>
    </location>
</feature>
<dbReference type="Gene3D" id="1.25.40.10">
    <property type="entry name" value="Tetratricopeptide repeat domain"/>
    <property type="match status" value="2"/>
</dbReference>
<comment type="caution">
    <text evidence="4">The sequence shown here is derived from an EMBL/GenBank/DDBJ whole genome shotgun (WGS) entry which is preliminary data.</text>
</comment>
<dbReference type="AlphaFoldDB" id="A0A2W4UAJ6"/>
<dbReference type="InterPro" id="IPR019734">
    <property type="entry name" value="TPR_rpt"/>
</dbReference>
<evidence type="ECO:0000256" key="1">
    <source>
        <dbReference type="ARBA" id="ARBA00022737"/>
    </source>
</evidence>
<organism evidence="4 5">
    <name type="scientific">Leptolyngbya foveolarum</name>
    <dbReference type="NCBI Taxonomy" id="47253"/>
    <lineage>
        <taxon>Bacteria</taxon>
        <taxon>Bacillati</taxon>
        <taxon>Cyanobacteriota</taxon>
        <taxon>Cyanophyceae</taxon>
        <taxon>Leptolyngbyales</taxon>
        <taxon>Leptolyngbyaceae</taxon>
        <taxon>Leptolyngbya group</taxon>
        <taxon>Leptolyngbya</taxon>
    </lineage>
</organism>
<dbReference type="SMART" id="SM00028">
    <property type="entry name" value="TPR"/>
    <property type="match status" value="6"/>
</dbReference>
<dbReference type="PANTHER" id="PTHR44943:SF4">
    <property type="entry name" value="TPR REPEAT-CONTAINING PROTEIN MJ0798"/>
    <property type="match status" value="1"/>
</dbReference>
<dbReference type="Proteomes" id="UP000249354">
    <property type="component" value="Unassembled WGS sequence"/>
</dbReference>
<keyword evidence="1" id="KW-0677">Repeat</keyword>
<accession>A0A2W4UAJ6</accession>
<dbReference type="InterPro" id="IPR051685">
    <property type="entry name" value="Ycf3/AcsC/BcsC/TPR_MFPF"/>
</dbReference>
<dbReference type="NCBIfam" id="NF047558">
    <property type="entry name" value="TPR_END_plus"/>
    <property type="match status" value="1"/>
</dbReference>
<dbReference type="PROSITE" id="PS50005">
    <property type="entry name" value="TPR"/>
    <property type="match status" value="6"/>
</dbReference>
<evidence type="ECO:0000313" key="5">
    <source>
        <dbReference type="Proteomes" id="UP000249354"/>
    </source>
</evidence>
<protein>
    <submittedName>
        <fullName evidence="4">Uncharacterized protein</fullName>
    </submittedName>
</protein>
<sequence>MYGKRKNLYRLTHYQAALESYEAALSVRDDAYEVWYGRGKALTKLNRLEDAIESFERSLQLNPQSAKTWASLGQALMHQEKDEAAISKFDKAIELLPADSSKAAPFWTHKGFLLKRLGQYQAALGCFDRSIKLNPKAARTWHYRGLTLMNLGQYDQAYESFESGLKFQAYDHKSWLSLGWALEKMGAYEKAIEAYNQSLTIEPDQPFAFYCQARCYALLQNQSSAMEHLRRAISLHPESYAQRAMSDPVLRGVQTKALVMGALSSR</sequence>
<evidence type="ECO:0000256" key="2">
    <source>
        <dbReference type="ARBA" id="ARBA00022803"/>
    </source>
</evidence>
<feature type="repeat" description="TPR" evidence="3">
    <location>
        <begin position="104"/>
        <end position="137"/>
    </location>
</feature>
<reference evidence="5" key="1">
    <citation type="submission" date="2018-04" db="EMBL/GenBank/DDBJ databases">
        <authorList>
            <person name="Cornet L."/>
        </authorList>
    </citation>
    <scope>NUCLEOTIDE SEQUENCE [LARGE SCALE GENOMIC DNA]</scope>
</reference>
<dbReference type="PANTHER" id="PTHR44943">
    <property type="entry name" value="CELLULOSE SYNTHASE OPERON PROTEIN C"/>
    <property type="match status" value="1"/>
</dbReference>
<feature type="repeat" description="TPR" evidence="3">
    <location>
        <begin position="172"/>
        <end position="205"/>
    </location>
</feature>